<dbReference type="OrthoDB" id="923517at2"/>
<dbReference type="InterPro" id="IPR006860">
    <property type="entry name" value="FecR"/>
</dbReference>
<dbReference type="PANTHER" id="PTHR30273:SF2">
    <property type="entry name" value="PROTEIN FECR"/>
    <property type="match status" value="1"/>
</dbReference>
<evidence type="ECO:0000259" key="2">
    <source>
        <dbReference type="Pfam" id="PF04773"/>
    </source>
</evidence>
<evidence type="ECO:0000313" key="4">
    <source>
        <dbReference type="Proteomes" id="UP000199656"/>
    </source>
</evidence>
<dbReference type="PIRSF" id="PIRSF018266">
    <property type="entry name" value="FecR"/>
    <property type="match status" value="1"/>
</dbReference>
<dbReference type="STRING" id="408074.SAMN05660909_03814"/>
<proteinExistence type="predicted"/>
<dbReference type="Gene3D" id="2.60.120.1440">
    <property type="match status" value="1"/>
</dbReference>
<gene>
    <name evidence="3" type="ORF">SAMN05660909_03814</name>
</gene>
<dbReference type="InterPro" id="IPR012373">
    <property type="entry name" value="Ferrdict_sens_TM"/>
</dbReference>
<name>A0A1H4EM72_9BACT</name>
<sequence>MAGNNYLTYSASQLAMDESFQQWVLHPDLKNVFWENWVAQYPEKTELVDQARSLVLGIRFRNYALAADEKEELWERIWSGMADEPTQEQQTATPTRKWMPLARYAAAVLAGIILMAGWHYYNTGKQRPVVVSAHTRPGETKQLQLPDSSVVILNANSKLLYTVNNKAEREVWLDGEAFFNVKHTSANQPFTVHTYDNLDVKVLGTRFNVNSLGKEIVVVLETGRIMLNIDNKAAALYLKPGEMIRYNKGDGSFAKTNVDPSQYTAWKSGKLVMEDFSLTDAAVFMKQVFGKTLIISDSQLLNYKVSGSMPIIYDPDTMMTQLSKVFRTRFNQRGDEIWIHKK</sequence>
<dbReference type="GO" id="GO:0016989">
    <property type="term" value="F:sigma factor antagonist activity"/>
    <property type="evidence" value="ECO:0007669"/>
    <property type="project" value="TreeGrafter"/>
</dbReference>
<protein>
    <submittedName>
        <fullName evidence="3">FecR family protein</fullName>
    </submittedName>
</protein>
<dbReference type="PANTHER" id="PTHR30273">
    <property type="entry name" value="PERIPLASMIC SIGNAL SENSOR AND SIGMA FACTOR ACTIVATOR FECR-RELATED"/>
    <property type="match status" value="1"/>
</dbReference>
<dbReference type="AlphaFoldDB" id="A0A1H4EM72"/>
<keyword evidence="1" id="KW-0812">Transmembrane</keyword>
<keyword evidence="4" id="KW-1185">Reference proteome</keyword>
<evidence type="ECO:0000313" key="3">
    <source>
        <dbReference type="EMBL" id="SEA85949.1"/>
    </source>
</evidence>
<dbReference type="Gene3D" id="3.55.50.30">
    <property type="match status" value="1"/>
</dbReference>
<dbReference type="RefSeq" id="WP_089763522.1">
    <property type="nucleotide sequence ID" value="NZ_BKAT01000032.1"/>
</dbReference>
<keyword evidence="1" id="KW-1133">Transmembrane helix</keyword>
<feature type="domain" description="FecR protein" evidence="2">
    <location>
        <begin position="134"/>
        <end position="225"/>
    </location>
</feature>
<organism evidence="3 4">
    <name type="scientific">Chitinophaga terrae</name>
    <name type="common">ex Kim and Jung 2007</name>
    <dbReference type="NCBI Taxonomy" id="408074"/>
    <lineage>
        <taxon>Bacteria</taxon>
        <taxon>Pseudomonadati</taxon>
        <taxon>Bacteroidota</taxon>
        <taxon>Chitinophagia</taxon>
        <taxon>Chitinophagales</taxon>
        <taxon>Chitinophagaceae</taxon>
        <taxon>Chitinophaga</taxon>
    </lineage>
</organism>
<evidence type="ECO:0000256" key="1">
    <source>
        <dbReference type="SAM" id="Phobius"/>
    </source>
</evidence>
<feature type="transmembrane region" description="Helical" evidence="1">
    <location>
        <begin position="101"/>
        <end position="121"/>
    </location>
</feature>
<dbReference type="Pfam" id="PF04773">
    <property type="entry name" value="FecR"/>
    <property type="match status" value="1"/>
</dbReference>
<reference evidence="4" key="1">
    <citation type="submission" date="2016-10" db="EMBL/GenBank/DDBJ databases">
        <authorList>
            <person name="Varghese N."/>
            <person name="Submissions S."/>
        </authorList>
    </citation>
    <scope>NUCLEOTIDE SEQUENCE [LARGE SCALE GENOMIC DNA]</scope>
    <source>
        <strain evidence="4">DSM 23920</strain>
    </source>
</reference>
<dbReference type="EMBL" id="FNRL01000019">
    <property type="protein sequence ID" value="SEA85949.1"/>
    <property type="molecule type" value="Genomic_DNA"/>
</dbReference>
<accession>A0A1H4EM72</accession>
<keyword evidence="1" id="KW-0472">Membrane</keyword>
<dbReference type="Proteomes" id="UP000199656">
    <property type="component" value="Unassembled WGS sequence"/>
</dbReference>